<gene>
    <name evidence="1" type="ORF">DPEC_G00192600</name>
</gene>
<evidence type="ECO:0000313" key="1">
    <source>
        <dbReference type="EMBL" id="KAJ8001272.1"/>
    </source>
</evidence>
<organism evidence="1 2">
    <name type="scientific">Dallia pectoralis</name>
    <name type="common">Alaska blackfish</name>
    <dbReference type="NCBI Taxonomy" id="75939"/>
    <lineage>
        <taxon>Eukaryota</taxon>
        <taxon>Metazoa</taxon>
        <taxon>Chordata</taxon>
        <taxon>Craniata</taxon>
        <taxon>Vertebrata</taxon>
        <taxon>Euteleostomi</taxon>
        <taxon>Actinopterygii</taxon>
        <taxon>Neopterygii</taxon>
        <taxon>Teleostei</taxon>
        <taxon>Protacanthopterygii</taxon>
        <taxon>Esociformes</taxon>
        <taxon>Umbridae</taxon>
        <taxon>Dallia</taxon>
    </lineage>
</organism>
<evidence type="ECO:0000313" key="2">
    <source>
        <dbReference type="Proteomes" id="UP001157502"/>
    </source>
</evidence>
<sequence>MKLLIIVAFMATIININAGKKLRLLQGLNGGLMVGGLNPGMVVGGLNPGMVVGGLNPGMMVGGLNPGMMVGGLNPGLMVGGMNPGFIGQPQMISGFPTYMMQPQVGQPQQQPMFPGQYQYPGPQANGQPYFMPAPQMAGMNPPQQQVTGVQGAGGNPTMQQNPLPADAMRRYKRFLMRALTPNVETQTPTEATTPPPSTCKEMNNV</sequence>
<keyword evidence="2" id="KW-1185">Reference proteome</keyword>
<protein>
    <submittedName>
        <fullName evidence="1">Uncharacterized protein</fullName>
    </submittedName>
</protein>
<reference evidence="1" key="1">
    <citation type="submission" date="2021-05" db="EMBL/GenBank/DDBJ databases">
        <authorList>
            <person name="Pan Q."/>
            <person name="Jouanno E."/>
            <person name="Zahm M."/>
            <person name="Klopp C."/>
            <person name="Cabau C."/>
            <person name="Louis A."/>
            <person name="Berthelot C."/>
            <person name="Parey E."/>
            <person name="Roest Crollius H."/>
            <person name="Montfort J."/>
            <person name="Robinson-Rechavi M."/>
            <person name="Bouchez O."/>
            <person name="Lampietro C."/>
            <person name="Lopez Roques C."/>
            <person name="Donnadieu C."/>
            <person name="Postlethwait J."/>
            <person name="Bobe J."/>
            <person name="Dillon D."/>
            <person name="Chandos A."/>
            <person name="von Hippel F."/>
            <person name="Guiguen Y."/>
        </authorList>
    </citation>
    <scope>NUCLEOTIDE SEQUENCE</scope>
    <source>
        <strain evidence="1">YG-Jan2019</strain>
    </source>
</reference>
<dbReference type="EMBL" id="CM055742">
    <property type="protein sequence ID" value="KAJ8001272.1"/>
    <property type="molecule type" value="Genomic_DNA"/>
</dbReference>
<comment type="caution">
    <text evidence="1">The sequence shown here is derived from an EMBL/GenBank/DDBJ whole genome shotgun (WGS) entry which is preliminary data.</text>
</comment>
<name>A0ACC2GCK4_DALPE</name>
<dbReference type="Proteomes" id="UP001157502">
    <property type="component" value="Chromosome 15"/>
</dbReference>
<proteinExistence type="predicted"/>
<accession>A0ACC2GCK4</accession>